<proteinExistence type="predicted"/>
<evidence type="ECO:0000313" key="2">
    <source>
        <dbReference type="Proteomes" id="UP000224877"/>
    </source>
</evidence>
<dbReference type="Proteomes" id="UP000224877">
    <property type="component" value="Segment"/>
</dbReference>
<dbReference type="EMBL" id="LC168164">
    <property type="protein sequence ID" value="BAX25559.1"/>
    <property type="molecule type" value="Genomic_DNA"/>
</dbReference>
<sequence>MNLLDKFNNVTVNNSTRIKSDVLAKLKEYESFMNIKINELEDQIKYLKSYNGYDGTYFKNVIDELEFRILTRKRDFLSKSVDCIEENYFFKFDYYKRFQYNRNLDSLETLNKMYITVESVLDNLFKMTENKSLEVYEKEYLKKDFKETFKSGRSWDETEFSFAKNGTVSLTNSCYLHTHYGGDTVITSSNLKIECLFRAINLFINDSVDLPKVFAEYAIETSNGNLELERKYKPDDDSILCKIDMNLNSTIKFRFTDAQNAKKFLEFYDFA</sequence>
<keyword evidence="2" id="KW-1185">Reference proteome</keyword>
<reference evidence="1 2" key="1">
    <citation type="submission" date="2016-07" db="EMBL/GenBank/DDBJ databases">
        <title>Characterization of three bacteriophages infecting bacteria isolated from shrimp culture pond water.</title>
        <authorList>
            <person name="Khoa H.V."/>
        </authorList>
    </citation>
    <scope>NUCLEOTIDE SEQUENCE [LARGE SCALE GENOMIC DNA]</scope>
</reference>
<evidence type="ECO:0000313" key="1">
    <source>
        <dbReference type="EMBL" id="BAX25559.1"/>
    </source>
</evidence>
<name>A0A1W7GKQ4_9CAUD</name>
<organism evidence="1 2">
    <name type="scientific">Tenacibaculum phage pT24</name>
    <dbReference type="NCBI Taxonomy" id="1880590"/>
    <lineage>
        <taxon>Viruses</taxon>
        <taxon>Duplodnaviria</taxon>
        <taxon>Heunggongvirae</taxon>
        <taxon>Uroviricota</taxon>
        <taxon>Caudoviricetes</taxon>
        <taxon>Kungbxnavirus</taxon>
        <taxon>Kungbxnavirus pT24</taxon>
    </lineage>
</organism>
<gene>
    <name evidence="1" type="ORF">BPT24_154</name>
</gene>
<accession>A0A1W7GKQ4</accession>
<protein>
    <submittedName>
        <fullName evidence="1">Uncharacterized protein</fullName>
    </submittedName>
</protein>